<evidence type="ECO:0000313" key="1">
    <source>
        <dbReference type="EMBL" id="KKN33993.1"/>
    </source>
</evidence>
<dbReference type="EMBL" id="LAZR01002135">
    <property type="protein sequence ID" value="KKN33993.1"/>
    <property type="molecule type" value="Genomic_DNA"/>
</dbReference>
<name>A0A0F9SXP6_9ZZZZ</name>
<protein>
    <submittedName>
        <fullName evidence="1">Uncharacterized protein</fullName>
    </submittedName>
</protein>
<proteinExistence type="predicted"/>
<organism evidence="1">
    <name type="scientific">marine sediment metagenome</name>
    <dbReference type="NCBI Taxonomy" id="412755"/>
    <lineage>
        <taxon>unclassified sequences</taxon>
        <taxon>metagenomes</taxon>
        <taxon>ecological metagenomes</taxon>
    </lineage>
</organism>
<reference evidence="1" key="1">
    <citation type="journal article" date="2015" name="Nature">
        <title>Complex archaea that bridge the gap between prokaryotes and eukaryotes.</title>
        <authorList>
            <person name="Spang A."/>
            <person name="Saw J.H."/>
            <person name="Jorgensen S.L."/>
            <person name="Zaremba-Niedzwiedzka K."/>
            <person name="Martijn J."/>
            <person name="Lind A.E."/>
            <person name="van Eijk R."/>
            <person name="Schleper C."/>
            <person name="Guy L."/>
            <person name="Ettema T.J."/>
        </authorList>
    </citation>
    <scope>NUCLEOTIDE SEQUENCE</scope>
</reference>
<gene>
    <name evidence="1" type="ORF">LCGC14_0798060</name>
</gene>
<accession>A0A0F9SXP6</accession>
<dbReference type="AlphaFoldDB" id="A0A0F9SXP6"/>
<comment type="caution">
    <text evidence="1">The sequence shown here is derived from an EMBL/GenBank/DDBJ whole genome shotgun (WGS) entry which is preliminary data.</text>
</comment>
<sequence length="73" mass="7933">MTLLVPLEDYGDIARQYRGTSACGAILGLLKEVVQQRKALAFAASVIKSGEPWTETCEREIGSLLSPIEADHD</sequence>